<gene>
    <name evidence="3" type="ORF">ACFSVN_13180</name>
</gene>
<dbReference type="EMBL" id="JBHULI010000025">
    <property type="protein sequence ID" value="MFD2533401.1"/>
    <property type="molecule type" value="Genomic_DNA"/>
</dbReference>
<evidence type="ECO:0000313" key="3">
    <source>
        <dbReference type="EMBL" id="MFD2533401.1"/>
    </source>
</evidence>
<evidence type="ECO:0000259" key="1">
    <source>
        <dbReference type="Pfam" id="PF06452"/>
    </source>
</evidence>
<dbReference type="CDD" id="cd09618">
    <property type="entry name" value="CBM9_like_2"/>
    <property type="match status" value="1"/>
</dbReference>
<dbReference type="Gene3D" id="2.60.40.1190">
    <property type="match status" value="1"/>
</dbReference>
<feature type="domain" description="Carbohydrate-binding" evidence="1">
    <location>
        <begin position="57"/>
        <end position="190"/>
    </location>
</feature>
<protein>
    <submittedName>
        <fullName evidence="3">DUF5916 domain-containing protein</fullName>
    </submittedName>
</protein>
<sequence>MPFVTDRSLASALFFTFLAGFLSDLNAQGSDSPDQFSYEPYQIEEDFDLSGLMDHPYWGQAPATQLYHQRQPNDERPAPVATEVKVLYSKTHLYIGFKSEDPEPDKIRANITDRDGFFGDDYVGVILDTYANNQEAYEFVVNPLGVQMDATRTASSEDFNFDALWYSAANITDDGYTAVMKVPFKSFSFPDRDIQNWSIQFIRNYPRENRYQLSWTNVKLDNPCLLCQSGSLKNIEGIESSKTIEILPYAAATQSAAINDPTDRNSGLNNQPPEAKIGGSISYSPSTSSTLEAVVNPDFSQVETDAAQISVNQTFALYFSEKRPFFVKGSDLFSTREDLYYSRTINNPLAAAKYTQKSDSYSIAFLSAYDRNTPFIVPGRERSLLIQTEERSYSTILRAKYNFGNESQFGGLLTTRNYGSGFNYVGSIDWDLLLSSNYYFRGQAGYSKTRELTNAALHEDTRTFGNTGYTATFDGEEYSGTLINTEFAREAKYYDFSFEYKAFSPTFQTQNGFINRTNRREIGASQSITYYPDNRILSQGSLSTTGTWRYDSQGNFYERYVFVRLNNSLGGQNNLNLNFLPLNDERFRGIMFRNLYRGTISFSSNTWDIFSFGTRLEIGRNINRAGTPRLGKGYNFSADATLKPTPRFRMTLDYSYSKLSAVDSGETFYSGDIYRLNTRYNFTKKLFLRFITEYDSFNEQIQFYPLFYYKANAFTKFYFGMTNYITDFDTSINNGFRDYRQTNREFFIKFQYLIRS</sequence>
<proteinExistence type="predicted"/>
<dbReference type="InterPro" id="IPR045670">
    <property type="entry name" value="DUF5916"/>
</dbReference>
<dbReference type="Proteomes" id="UP001597460">
    <property type="component" value="Unassembled WGS sequence"/>
</dbReference>
<reference evidence="4" key="1">
    <citation type="journal article" date="2019" name="Int. J. Syst. Evol. Microbiol.">
        <title>The Global Catalogue of Microorganisms (GCM) 10K type strain sequencing project: providing services to taxonomists for standard genome sequencing and annotation.</title>
        <authorList>
            <consortium name="The Broad Institute Genomics Platform"/>
            <consortium name="The Broad Institute Genome Sequencing Center for Infectious Disease"/>
            <person name="Wu L."/>
            <person name="Ma J."/>
        </authorList>
    </citation>
    <scope>NUCLEOTIDE SEQUENCE [LARGE SCALE GENOMIC DNA]</scope>
    <source>
        <strain evidence="4">KCTC 52042</strain>
    </source>
</reference>
<feature type="domain" description="DUF5916" evidence="2">
    <location>
        <begin position="271"/>
        <end position="349"/>
    </location>
</feature>
<dbReference type="Pfam" id="PF19313">
    <property type="entry name" value="DUF5916"/>
    <property type="match status" value="1"/>
</dbReference>
<dbReference type="Pfam" id="PF06452">
    <property type="entry name" value="CBM9_1"/>
    <property type="match status" value="1"/>
</dbReference>
<accession>A0ABW5JNK3</accession>
<evidence type="ECO:0000259" key="2">
    <source>
        <dbReference type="Pfam" id="PF19313"/>
    </source>
</evidence>
<dbReference type="InterPro" id="IPR010502">
    <property type="entry name" value="Carb-bd_dom_fam9"/>
</dbReference>
<dbReference type="RefSeq" id="WP_390303632.1">
    <property type="nucleotide sequence ID" value="NZ_JBHULI010000025.1"/>
</dbReference>
<comment type="caution">
    <text evidence="3">The sequence shown here is derived from an EMBL/GenBank/DDBJ whole genome shotgun (WGS) entry which is preliminary data.</text>
</comment>
<organism evidence="3 4">
    <name type="scientific">Gracilimonas halophila</name>
    <dbReference type="NCBI Taxonomy" id="1834464"/>
    <lineage>
        <taxon>Bacteria</taxon>
        <taxon>Pseudomonadati</taxon>
        <taxon>Balneolota</taxon>
        <taxon>Balneolia</taxon>
        <taxon>Balneolales</taxon>
        <taxon>Balneolaceae</taxon>
        <taxon>Gracilimonas</taxon>
    </lineage>
</organism>
<evidence type="ECO:0000313" key="4">
    <source>
        <dbReference type="Proteomes" id="UP001597460"/>
    </source>
</evidence>
<keyword evidence="4" id="KW-1185">Reference proteome</keyword>
<name>A0ABW5JNK3_9BACT</name>
<dbReference type="SUPFAM" id="SSF49344">
    <property type="entry name" value="CBD9-like"/>
    <property type="match status" value="1"/>
</dbReference>